<dbReference type="EMBL" id="KN716515">
    <property type="protein sequence ID" value="KJH43928.1"/>
    <property type="molecule type" value="Genomic_DNA"/>
</dbReference>
<evidence type="ECO:0000256" key="2">
    <source>
        <dbReference type="ARBA" id="ARBA00022825"/>
    </source>
</evidence>
<proteinExistence type="predicted"/>
<evidence type="ECO:0000313" key="5">
    <source>
        <dbReference type="EMBL" id="KJH43928.1"/>
    </source>
</evidence>
<dbReference type="GO" id="GO:0004177">
    <property type="term" value="F:aminopeptidase activity"/>
    <property type="evidence" value="ECO:0007669"/>
    <property type="project" value="UniProtKB-KW"/>
</dbReference>
<dbReference type="AlphaFoldDB" id="A0A0D8XH51"/>
<evidence type="ECO:0000256" key="3">
    <source>
        <dbReference type="ARBA" id="ARBA00023180"/>
    </source>
</evidence>
<organism evidence="5 6">
    <name type="scientific">Dictyocaulus viviparus</name>
    <name type="common">Bovine lungworm</name>
    <dbReference type="NCBI Taxonomy" id="29172"/>
    <lineage>
        <taxon>Eukaryota</taxon>
        <taxon>Metazoa</taxon>
        <taxon>Ecdysozoa</taxon>
        <taxon>Nematoda</taxon>
        <taxon>Chromadorea</taxon>
        <taxon>Rhabditida</taxon>
        <taxon>Rhabditina</taxon>
        <taxon>Rhabditomorpha</taxon>
        <taxon>Strongyloidea</taxon>
        <taxon>Metastrongylidae</taxon>
        <taxon>Dictyocaulus</taxon>
    </lineage>
</organism>
<dbReference type="Gene3D" id="3.40.50.1820">
    <property type="entry name" value="alpha/beta hydrolase"/>
    <property type="match status" value="1"/>
</dbReference>
<evidence type="ECO:0000313" key="6">
    <source>
        <dbReference type="Proteomes" id="UP000053766"/>
    </source>
</evidence>
<dbReference type="Proteomes" id="UP000053766">
    <property type="component" value="Unassembled WGS sequence"/>
</dbReference>
<dbReference type="InterPro" id="IPR001375">
    <property type="entry name" value="Peptidase_S9_cat"/>
</dbReference>
<keyword evidence="1" id="KW-0378">Hydrolase</keyword>
<reference evidence="6" key="2">
    <citation type="journal article" date="2016" name="Sci. Rep.">
        <title>Dictyocaulus viviparus genome, variome and transcriptome elucidate lungworm biology and support future intervention.</title>
        <authorList>
            <person name="McNulty S.N."/>
            <person name="Strube C."/>
            <person name="Rosa B.A."/>
            <person name="Martin J.C."/>
            <person name="Tyagi R."/>
            <person name="Choi Y.J."/>
            <person name="Wang Q."/>
            <person name="Hallsworth Pepin K."/>
            <person name="Zhang X."/>
            <person name="Ozersky P."/>
            <person name="Wilson R.K."/>
            <person name="Sternberg P.W."/>
            <person name="Gasser R.B."/>
            <person name="Mitreva M."/>
        </authorList>
    </citation>
    <scope>NUCLEOTIDE SEQUENCE [LARGE SCALE GENOMIC DNA]</scope>
    <source>
        <strain evidence="6">HannoverDv2000</strain>
    </source>
</reference>
<dbReference type="OrthoDB" id="16520at2759"/>
<keyword evidence="2" id="KW-0720">Serine protease</keyword>
<dbReference type="GO" id="GO:0005886">
    <property type="term" value="C:plasma membrane"/>
    <property type="evidence" value="ECO:0007669"/>
    <property type="project" value="TreeGrafter"/>
</dbReference>
<keyword evidence="1" id="KW-0645">Protease</keyword>
<dbReference type="PANTHER" id="PTHR11731:SF200">
    <property type="entry name" value="DIPEPTIDYL PEPTIDASE 10, ISOFORM B"/>
    <property type="match status" value="1"/>
</dbReference>
<protein>
    <submittedName>
        <fullName evidence="5">Peptidase, S9A/B/C family, catalytic domain protein</fullName>
    </submittedName>
</protein>
<dbReference type="GO" id="GO:0006508">
    <property type="term" value="P:proteolysis"/>
    <property type="evidence" value="ECO:0007669"/>
    <property type="project" value="InterPro"/>
</dbReference>
<dbReference type="InterPro" id="IPR029058">
    <property type="entry name" value="AB_hydrolase_fold"/>
</dbReference>
<dbReference type="InterPro" id="IPR050278">
    <property type="entry name" value="Serine_Prot_S9B/DPPIV"/>
</dbReference>
<feature type="domain" description="Peptidase S9 prolyl oligopeptidase catalytic" evidence="4">
    <location>
        <begin position="1"/>
        <end position="135"/>
    </location>
</feature>
<evidence type="ECO:0000256" key="1">
    <source>
        <dbReference type="ARBA" id="ARBA00022438"/>
    </source>
</evidence>
<keyword evidence="3" id="KW-0325">Glycoprotein</keyword>
<dbReference type="STRING" id="29172.A0A0D8XH51"/>
<dbReference type="GO" id="GO:0008239">
    <property type="term" value="F:dipeptidyl-peptidase activity"/>
    <property type="evidence" value="ECO:0007669"/>
    <property type="project" value="TreeGrafter"/>
</dbReference>
<dbReference type="GO" id="GO:0008236">
    <property type="term" value="F:serine-type peptidase activity"/>
    <property type="evidence" value="ECO:0007669"/>
    <property type="project" value="UniProtKB-KW"/>
</dbReference>
<gene>
    <name evidence="5" type="ORF">DICVIV_10064</name>
</gene>
<reference evidence="5 6" key="1">
    <citation type="submission" date="2013-11" db="EMBL/GenBank/DDBJ databases">
        <title>Draft genome of the bovine lungworm Dictyocaulus viviparus.</title>
        <authorList>
            <person name="Mitreva M."/>
        </authorList>
    </citation>
    <scope>NUCLEOTIDE SEQUENCE [LARGE SCALE GENOMIC DNA]</scope>
    <source>
        <strain evidence="5 6">HannoverDv2000</strain>
    </source>
</reference>
<dbReference type="Pfam" id="PF00326">
    <property type="entry name" value="Peptidase_S9"/>
    <property type="match status" value="1"/>
</dbReference>
<evidence type="ECO:0000259" key="4">
    <source>
        <dbReference type="Pfam" id="PF00326"/>
    </source>
</evidence>
<keyword evidence="1" id="KW-0031">Aminopeptidase</keyword>
<name>A0A0D8XH51_DICVI</name>
<dbReference type="PANTHER" id="PTHR11731">
    <property type="entry name" value="PROTEASE FAMILY S9B,C DIPEPTIDYL-PEPTIDASE IV-RELATED"/>
    <property type="match status" value="1"/>
</dbReference>
<accession>A0A0D8XH51</accession>
<dbReference type="SUPFAM" id="SSF53474">
    <property type="entry name" value="alpha/beta-Hydrolases"/>
    <property type="match status" value="1"/>
</dbReference>
<keyword evidence="6" id="KW-1185">Reference proteome</keyword>
<sequence>MGTVEIQDQIEAIRVLMKKYPILDRSRLSVFGWSYGGYAAARISETAPEGFLKCAVCVAPVANFLYYDATYTERYMGDAGRAAYDSGDITANISNFKKTRLLLIHGLYDDNVHFQHSALLIEALQLADIDFDLMTKNCQLLFFLFYQLLGMACLLTSA</sequence>